<dbReference type="InterPro" id="IPR029063">
    <property type="entry name" value="SAM-dependent_MTases_sf"/>
</dbReference>
<keyword evidence="2" id="KW-1185">Reference proteome</keyword>
<dbReference type="EMBL" id="JAVDUI010000001">
    <property type="protein sequence ID" value="MDR6891771.1"/>
    <property type="molecule type" value="Genomic_DNA"/>
</dbReference>
<name>A0AAE4C4X4_9MICC</name>
<accession>A0AAE4C4X4</accession>
<sequence length="285" mass="30829">MVEKSRELAVRPGRPVGHVTRGTTAANRMRRVDRWLCGTHASVLTRAARPLVVDLGFGAAPWTAAELFRRVRAVAPDAELMGLEIEQARVALARAVEEPGLSFELGGFELATPRPPRVVRAFNVLRQYEEKDVPGIWATMAARLDPGGVLIEGTCDEVGRTAAWVCLGQEGPRTLTLAVNPWLVSRPSDVAERLPKALIHRNVPGEPVHRLLAEADRAWDRAAAHGAFSPRQRWAAMARALTDAGLALGRAPYGGRVLGGPARWRLGELTVPWSVARPADGPLAG</sequence>
<dbReference type="Gene3D" id="3.40.50.150">
    <property type="entry name" value="Vaccinia Virus protein VP39"/>
    <property type="match status" value="1"/>
</dbReference>
<evidence type="ECO:0000313" key="2">
    <source>
        <dbReference type="Proteomes" id="UP001247307"/>
    </source>
</evidence>
<evidence type="ECO:0008006" key="3">
    <source>
        <dbReference type="Google" id="ProtNLM"/>
    </source>
</evidence>
<dbReference type="AlphaFoldDB" id="A0AAE4C4X4"/>
<proteinExistence type="predicted"/>
<dbReference type="SUPFAM" id="SSF53335">
    <property type="entry name" value="S-adenosyl-L-methionine-dependent methyltransferases"/>
    <property type="match status" value="1"/>
</dbReference>
<reference evidence="1" key="1">
    <citation type="submission" date="2023-07" db="EMBL/GenBank/DDBJ databases">
        <title>Sequencing the genomes of 1000 actinobacteria strains.</title>
        <authorList>
            <person name="Klenk H.-P."/>
        </authorList>
    </citation>
    <scope>NUCLEOTIDE SEQUENCE</scope>
    <source>
        <strain evidence="1">DSM 13988</strain>
    </source>
</reference>
<organism evidence="1 2">
    <name type="scientific">Falsarthrobacter nasiphocae</name>
    <dbReference type="NCBI Taxonomy" id="189863"/>
    <lineage>
        <taxon>Bacteria</taxon>
        <taxon>Bacillati</taxon>
        <taxon>Actinomycetota</taxon>
        <taxon>Actinomycetes</taxon>
        <taxon>Micrococcales</taxon>
        <taxon>Micrococcaceae</taxon>
        <taxon>Falsarthrobacter</taxon>
    </lineage>
</organism>
<dbReference type="RefSeq" id="WP_309849923.1">
    <property type="nucleotide sequence ID" value="NZ_BAAAIU010000042.1"/>
</dbReference>
<evidence type="ECO:0000313" key="1">
    <source>
        <dbReference type="EMBL" id="MDR6891771.1"/>
    </source>
</evidence>
<protein>
    <recommendedName>
        <fullName evidence="3">Class I SAM-dependent methyltransferase</fullName>
    </recommendedName>
</protein>
<gene>
    <name evidence="1" type="ORF">J2S35_000711</name>
</gene>
<comment type="caution">
    <text evidence="1">The sequence shown here is derived from an EMBL/GenBank/DDBJ whole genome shotgun (WGS) entry which is preliminary data.</text>
</comment>
<dbReference type="Proteomes" id="UP001247307">
    <property type="component" value="Unassembled WGS sequence"/>
</dbReference>